<dbReference type="SUPFAM" id="SSF52540">
    <property type="entry name" value="P-loop containing nucleoside triphosphate hydrolases"/>
    <property type="match status" value="2"/>
</dbReference>
<feature type="compositionally biased region" description="Basic residues" evidence="10">
    <location>
        <begin position="1608"/>
        <end position="1618"/>
    </location>
</feature>
<dbReference type="FunFam" id="1.20.920.10:FF:000004">
    <property type="entry name" value="probable global transcription activator SNF2L2 isoform X1"/>
    <property type="match status" value="1"/>
</dbReference>
<dbReference type="Pfam" id="PF08880">
    <property type="entry name" value="QLQ"/>
    <property type="match status" value="1"/>
</dbReference>
<dbReference type="InterPro" id="IPR001650">
    <property type="entry name" value="Helicase_C-like"/>
</dbReference>
<dbReference type="InterPro" id="IPR006576">
    <property type="entry name" value="BRK_domain"/>
</dbReference>
<evidence type="ECO:0000256" key="6">
    <source>
        <dbReference type="ARBA" id="ARBA00023159"/>
    </source>
</evidence>
<sequence length="1696" mass="190400">MSTPDPSIGGTPRQGPSPGPGPSPGAMLGPSPGPSPGGSSQSMMGPSPGPPSSGHPLPQPGPSGYSQENMHPLHKRTGMHEKGMSEESRFAQMKGMPMRQGGHSGMGPPPSPMDQHSQGYHSPLGGSDHSSPVPSNGPPTGPLQPSSAGPNPSDTSSNPDSQTLGGQNQQQNRPGPTPFNQNQLHQLRAQIMAYKMLARGQPLPDHLQMAVQGKRPMGCSPGMQGPGPGQGGLGQPMPSLAPGGPGGVGQGQGPGGPMGQGYSRAHGMMGPNMPPPGPSGPTGMQGQNPNGPPKSWSEGPMVNAAAPSNAPQKLIPPQPTGRPSPAPPSIPPAASPVMPPQTQSPGQPVQPPPMVPHHAKQNRITPIQKPHGLDPVEILQEREYRLQARITHRIAELENLPGSLAGDLRTKATIELKALQLLNFQRQLRQEVVVCMRRDTALETALDAKAYKRSKRQSLREARITEKLEKQQKIEQERKRRQKHQEYLSIILAHAKDFKEYHRSITAKIQKATKAVATYHANTEREQKKENERIEKERMRRLMAEDEEGYRKLIDQKKDKRLAYLLQQTDEYVANLTELVRAHKLVQALKEKKKKRKKKKKLENAEGQTPVLGPDGEPLDETSQMSDLPVKVIHVDSGNILTGADAPKAGQLDTWLEMNPGYEVAPRSDSEDSGSEEEEEEEEEPQPAVPPVVVLSGLVGLEEKKKKIPDPDSEEVSEVDVRHIIEHAKQDVDDEYNSAEAAFARGLQSYYAVAHAVTERVEKQSTILINGQLKQYQIKGLEWLVSLYNNNLNGILADEMGLGKTIQTIALITYLMENKRVNGPFLIIVPLSTLSNWVYEFDKWAPSVVKVSYKGSPQARRAFIPQLRSGKFNVLLTTYEYIIKDKQVLAKIRWKYMIVDEGHRMKNHHCKLTQVLNTHYLAPRRVLLTGTPLQNKLPELWALLNFLLPTIFKSCSTFEQWFNAPFAMTGEKVDLNEEETILIIRRLHKVLRPFLLRRLKKEVEAQLPEKVEYVIKCDMSALQRVLYRHMQAKGVLLTDGSEKDKKESFSEHLGFSGGIVSGLDLYRASGKFEVLDRILPKLRATNHKVLLFCQMTSLMTIMEDYFAYRNFKHLRLDGTTKAEDRGMLLKAFNDPASQYFIFLLSTRAGGLGLNLQSADTVVIFDSDWNPHQDLQAQDRAHRIGQQNEVRVLRLCTVNSVEEKILAAAKYKLNVDQKVIQAGMFDQKSSSHERRAFLQAILEHEEQDEVGAPGGVWKSGGSWVGVTDESPELPHPQNTHEEDEVPDDETVNQMIARSEEEFDHFMRMDLDRRREDARNPRRKPRLMEEDELPTWIVKDDAEVERLTCEEEEEKMFGRGSRQRKEVDYSDSLTEKQWLKVRGQGSGAIEEGTLEEIEEEVRHKKTTRKRKRDRDDLPGPSSSSSGGRRSRDKDEDGKRQKKRGRPPAEKLSPNPPALTKKMKKIVDAVIKYKDSSNGRQLSEVFIQLPSRKELPEYYELIRKPVDFRKIKERIRSHRYRSLGDLERDVMLLFQNAQTFNLEGSLIYEDSIVLQSVFTSLRQKIEKEEDSEGEDSEEEEEDLDEGSESESRSVKVKIRLGRREKSSDRGKGRRRMGRTRAKPVVSDDDTEEEQEEVRGEEVCVFLHLPSLMFCFMIPLQKCVDTQKCSPFSLSLYFCLVPLLFHLSQERSPSGTDEES</sequence>
<feature type="region of interest" description="Disordered" evidence="10">
    <location>
        <begin position="1247"/>
        <end position="1286"/>
    </location>
</feature>
<dbReference type="Proteomes" id="UP000472277">
    <property type="component" value="Chromosome 14"/>
</dbReference>
<dbReference type="PROSITE" id="PS51204">
    <property type="entry name" value="HSA"/>
    <property type="match status" value="1"/>
</dbReference>
<dbReference type="Pfam" id="PF07529">
    <property type="entry name" value="HSA"/>
    <property type="match status" value="1"/>
</dbReference>
<dbReference type="Ensembl" id="ENSSTUT00000106913.1">
    <property type="protein sequence ID" value="ENSSTUP00000099626.1"/>
    <property type="gene ID" value="ENSSTUG00000043678.1"/>
</dbReference>
<evidence type="ECO:0000259" key="14">
    <source>
        <dbReference type="PROSITE" id="PS51204"/>
    </source>
</evidence>
<dbReference type="GO" id="GO:0016514">
    <property type="term" value="C:SWI/SNF complex"/>
    <property type="evidence" value="ECO:0007669"/>
    <property type="project" value="UniProtKB-ARBA"/>
</dbReference>
<feature type="compositionally biased region" description="Acidic residues" evidence="10">
    <location>
        <begin position="671"/>
        <end position="685"/>
    </location>
</feature>
<evidence type="ECO:0000259" key="12">
    <source>
        <dbReference type="PROSITE" id="PS51192"/>
    </source>
</evidence>
<dbReference type="SMART" id="SM00592">
    <property type="entry name" value="BRK"/>
    <property type="match status" value="1"/>
</dbReference>
<evidence type="ECO:0000256" key="10">
    <source>
        <dbReference type="SAM" id="MobiDB-lite"/>
    </source>
</evidence>
<feature type="compositionally biased region" description="Basic and acidic residues" evidence="10">
    <location>
        <begin position="78"/>
        <end position="89"/>
    </location>
</feature>
<keyword evidence="17" id="KW-1185">Reference proteome</keyword>
<dbReference type="InterPro" id="IPR018359">
    <property type="entry name" value="Bromodomain_CS"/>
</dbReference>
<organism evidence="16 17">
    <name type="scientific">Salmo trutta</name>
    <name type="common">Brown trout</name>
    <dbReference type="NCBI Taxonomy" id="8032"/>
    <lineage>
        <taxon>Eukaryota</taxon>
        <taxon>Metazoa</taxon>
        <taxon>Chordata</taxon>
        <taxon>Craniata</taxon>
        <taxon>Vertebrata</taxon>
        <taxon>Euteleostomi</taxon>
        <taxon>Actinopterygii</taxon>
        <taxon>Neopterygii</taxon>
        <taxon>Teleostei</taxon>
        <taxon>Protacanthopterygii</taxon>
        <taxon>Salmoniformes</taxon>
        <taxon>Salmonidae</taxon>
        <taxon>Salmoninae</taxon>
        <taxon>Salmo</taxon>
    </lineage>
</organism>
<dbReference type="Pfam" id="PF00176">
    <property type="entry name" value="SNF2-rel_dom"/>
    <property type="match status" value="1"/>
</dbReference>
<gene>
    <name evidence="16" type="primary">SMARCA4</name>
</gene>
<feature type="compositionally biased region" description="Basic and acidic residues" evidence="10">
    <location>
        <begin position="1598"/>
        <end position="1607"/>
    </location>
</feature>
<dbReference type="InterPro" id="IPR014978">
    <property type="entry name" value="Gln-Leu-Gln_QLQ"/>
</dbReference>
<dbReference type="Pfam" id="PF07533">
    <property type="entry name" value="BRK"/>
    <property type="match status" value="1"/>
</dbReference>
<evidence type="ECO:0000256" key="8">
    <source>
        <dbReference type="ARBA" id="ARBA00023242"/>
    </source>
</evidence>
<feature type="compositionally biased region" description="Pro residues" evidence="10">
    <location>
        <begin position="47"/>
        <end position="61"/>
    </location>
</feature>
<feature type="domain" description="Helicase C-terminal" evidence="13">
    <location>
        <begin position="1074"/>
        <end position="1236"/>
    </location>
</feature>
<dbReference type="SMART" id="SM01314">
    <property type="entry name" value="SnAC"/>
    <property type="match status" value="1"/>
</dbReference>
<evidence type="ECO:0000256" key="2">
    <source>
        <dbReference type="ARBA" id="ARBA00007025"/>
    </source>
</evidence>
<evidence type="ECO:0000259" key="15">
    <source>
        <dbReference type="PROSITE" id="PS51666"/>
    </source>
</evidence>
<feature type="region of interest" description="Disordered" evidence="10">
    <location>
        <begin position="1388"/>
        <end position="1458"/>
    </location>
</feature>
<dbReference type="SMART" id="SM00297">
    <property type="entry name" value="BROMO"/>
    <property type="match status" value="1"/>
</dbReference>
<evidence type="ECO:0000256" key="3">
    <source>
        <dbReference type="ARBA" id="ARBA00022801"/>
    </source>
</evidence>
<dbReference type="GO" id="GO:0005654">
    <property type="term" value="C:nucleoplasm"/>
    <property type="evidence" value="ECO:0007669"/>
    <property type="project" value="UniProtKB-ARBA"/>
</dbReference>
<dbReference type="Gene3D" id="3.40.50.10810">
    <property type="entry name" value="Tandem AAA-ATPase domain"/>
    <property type="match status" value="1"/>
</dbReference>
<dbReference type="SUPFAM" id="SSF47370">
    <property type="entry name" value="Bromodomain"/>
    <property type="match status" value="1"/>
</dbReference>
<dbReference type="FunFam" id="3.40.50.10810:FF:000008">
    <property type="entry name" value="Chromatin structure-remodeling complex subunit snf21"/>
    <property type="match status" value="1"/>
</dbReference>
<feature type="compositionally biased region" description="Basic and acidic residues" evidence="10">
    <location>
        <begin position="1361"/>
        <end position="1370"/>
    </location>
</feature>
<dbReference type="SMART" id="SM00951">
    <property type="entry name" value="QLQ"/>
    <property type="match status" value="1"/>
</dbReference>
<keyword evidence="6" id="KW-0010">Activator</keyword>
<feature type="region of interest" description="Disordered" evidence="10">
    <location>
        <begin position="590"/>
        <end position="623"/>
    </location>
</feature>
<evidence type="ECO:0000259" key="11">
    <source>
        <dbReference type="PROSITE" id="PS50014"/>
    </source>
</evidence>
<reference evidence="16" key="2">
    <citation type="submission" date="2025-09" db="UniProtKB">
        <authorList>
            <consortium name="Ensembl"/>
        </authorList>
    </citation>
    <scope>IDENTIFICATION</scope>
</reference>
<proteinExistence type="inferred from homology"/>
<dbReference type="SMART" id="SM00487">
    <property type="entry name" value="DEXDc"/>
    <property type="match status" value="1"/>
</dbReference>
<dbReference type="FunFam" id="3.40.5.120:FF:000001">
    <property type="entry name" value="probable global transcription activator SNF2L2 isoform X1"/>
    <property type="match status" value="1"/>
</dbReference>
<dbReference type="InterPro" id="IPR037259">
    <property type="entry name" value="BRK_sf"/>
</dbReference>
<feature type="domain" description="Bromo" evidence="11">
    <location>
        <begin position="1475"/>
        <end position="1545"/>
    </location>
</feature>
<feature type="compositionally biased region" description="Low complexity" evidence="10">
    <location>
        <begin position="37"/>
        <end position="46"/>
    </location>
</feature>
<evidence type="ECO:0000256" key="7">
    <source>
        <dbReference type="ARBA" id="ARBA00023163"/>
    </source>
</evidence>
<feature type="domain" description="Helicase ATP-binding" evidence="12">
    <location>
        <begin position="785"/>
        <end position="950"/>
    </location>
</feature>
<dbReference type="Pfam" id="PF00271">
    <property type="entry name" value="Helicase_C"/>
    <property type="match status" value="1"/>
</dbReference>
<feature type="region of interest" description="Disordered" evidence="10">
    <location>
        <begin position="213"/>
        <end position="359"/>
    </location>
</feature>
<comment type="subcellular location">
    <subcellularLocation>
        <location evidence="1">Nucleus</location>
    </subcellularLocation>
</comment>
<dbReference type="Pfam" id="PF14619">
    <property type="entry name" value="SnAC"/>
    <property type="match status" value="1"/>
</dbReference>
<dbReference type="InterPro" id="IPR001487">
    <property type="entry name" value="Bromodomain"/>
</dbReference>
<keyword evidence="8" id="KW-0539">Nucleus</keyword>
<evidence type="ECO:0000256" key="4">
    <source>
        <dbReference type="ARBA" id="ARBA00023015"/>
    </source>
</evidence>
<comment type="similarity">
    <text evidence="2">Belongs to the SNF2/RAD54 helicase family.</text>
</comment>
<feature type="compositionally biased region" description="Pro residues" evidence="10">
    <location>
        <begin position="314"/>
        <end position="339"/>
    </location>
</feature>
<evidence type="ECO:0000259" key="13">
    <source>
        <dbReference type="PROSITE" id="PS51194"/>
    </source>
</evidence>
<evidence type="ECO:0000256" key="1">
    <source>
        <dbReference type="ARBA" id="ARBA00004123"/>
    </source>
</evidence>
<feature type="compositionally biased region" description="Gly residues" evidence="10">
    <location>
        <begin position="224"/>
        <end position="234"/>
    </location>
</feature>
<feature type="region of interest" description="Disordered" evidence="10">
    <location>
        <begin position="1562"/>
        <end position="1630"/>
    </location>
</feature>
<feature type="domain" description="HSA" evidence="14">
    <location>
        <begin position="472"/>
        <end position="544"/>
    </location>
</feature>
<dbReference type="PROSITE" id="PS00633">
    <property type="entry name" value="BROMODOMAIN_1"/>
    <property type="match status" value="1"/>
</dbReference>
<feature type="compositionally biased region" description="Gly residues" evidence="10">
    <location>
        <begin position="243"/>
        <end position="259"/>
    </location>
</feature>
<evidence type="ECO:0000256" key="5">
    <source>
        <dbReference type="ARBA" id="ARBA00023117"/>
    </source>
</evidence>
<dbReference type="GO" id="GO:0042393">
    <property type="term" value="F:histone binding"/>
    <property type="evidence" value="ECO:0007669"/>
    <property type="project" value="InterPro"/>
</dbReference>
<dbReference type="CDD" id="cd05516">
    <property type="entry name" value="Bromo_SNF2L2"/>
    <property type="match status" value="1"/>
</dbReference>
<dbReference type="SMART" id="SM00490">
    <property type="entry name" value="HELICc"/>
    <property type="match status" value="1"/>
</dbReference>
<protein>
    <submittedName>
        <fullName evidence="16">SWI/SNF related BAF chromatin remodeling complex subunit ATPase 4</fullName>
    </submittedName>
</protein>
<dbReference type="InterPro" id="IPR038718">
    <property type="entry name" value="SNF2-like_sf"/>
</dbReference>
<dbReference type="InterPro" id="IPR027417">
    <property type="entry name" value="P-loop_NTPase"/>
</dbReference>
<feature type="domain" description="QLQ" evidence="15">
    <location>
        <begin position="178"/>
        <end position="213"/>
    </location>
</feature>
<feature type="compositionally biased region" description="Acidic residues" evidence="10">
    <location>
        <begin position="1565"/>
        <end position="1585"/>
    </location>
</feature>
<evidence type="ECO:0000256" key="9">
    <source>
        <dbReference type="PROSITE-ProRule" id="PRU00035"/>
    </source>
</evidence>
<accession>A0A674DVM8</accession>
<feature type="region of interest" description="Disordered" evidence="10">
    <location>
        <begin position="1350"/>
        <end position="1370"/>
    </location>
</feature>
<dbReference type="GO" id="GO:0005524">
    <property type="term" value="F:ATP binding"/>
    <property type="evidence" value="ECO:0007669"/>
    <property type="project" value="InterPro"/>
</dbReference>
<dbReference type="SMART" id="SM00573">
    <property type="entry name" value="HSA"/>
    <property type="match status" value="1"/>
</dbReference>
<dbReference type="GO" id="GO:0006355">
    <property type="term" value="P:regulation of DNA-templated transcription"/>
    <property type="evidence" value="ECO:0007669"/>
    <property type="project" value="InterPro"/>
</dbReference>
<feature type="compositionally biased region" description="Basic residues" evidence="10">
    <location>
        <begin position="591"/>
        <end position="601"/>
    </location>
</feature>
<keyword evidence="3" id="KW-0378">Hydrolase</keyword>
<dbReference type="PROSITE" id="PS51192">
    <property type="entry name" value="HELICASE_ATP_BIND_1"/>
    <property type="match status" value="1"/>
</dbReference>
<feature type="region of interest" description="Disordered" evidence="10">
    <location>
        <begin position="1"/>
        <end position="181"/>
    </location>
</feature>
<dbReference type="SUPFAM" id="SSF160481">
    <property type="entry name" value="BRK domain-like"/>
    <property type="match status" value="1"/>
</dbReference>
<dbReference type="Gene3D" id="1.20.920.10">
    <property type="entry name" value="Bromodomain-like"/>
    <property type="match status" value="1"/>
</dbReference>
<dbReference type="InterPro" id="IPR000330">
    <property type="entry name" value="SNF2_N"/>
</dbReference>
<evidence type="ECO:0000313" key="16">
    <source>
        <dbReference type="Ensembl" id="ENSSTUP00000099626.1"/>
    </source>
</evidence>
<dbReference type="InterPro" id="IPR014012">
    <property type="entry name" value="HSA_dom"/>
</dbReference>
<dbReference type="GeneTree" id="ENSGT00940000156887"/>
<dbReference type="PROSITE" id="PS51666">
    <property type="entry name" value="QLQ"/>
    <property type="match status" value="1"/>
</dbReference>
<dbReference type="GO" id="GO:0016787">
    <property type="term" value="F:hydrolase activity"/>
    <property type="evidence" value="ECO:0007669"/>
    <property type="project" value="UniProtKB-KW"/>
</dbReference>
<feature type="compositionally biased region" description="Basic and acidic residues" evidence="10">
    <location>
        <begin position="1427"/>
        <end position="1436"/>
    </location>
</feature>
<name>A0A674DVM8_SALTR</name>
<dbReference type="InterPro" id="IPR049730">
    <property type="entry name" value="SNF2/RAD54-like_C"/>
</dbReference>
<feature type="compositionally biased region" description="Low complexity" evidence="10">
    <location>
        <begin position="1416"/>
        <end position="1425"/>
    </location>
</feature>
<dbReference type="Gene3D" id="3.40.50.300">
    <property type="entry name" value="P-loop containing nucleotide triphosphate hydrolases"/>
    <property type="match status" value="1"/>
</dbReference>
<dbReference type="CDD" id="cd18793">
    <property type="entry name" value="SF2_C_SNF"/>
    <property type="match status" value="1"/>
</dbReference>
<evidence type="ECO:0000313" key="17">
    <source>
        <dbReference type="Proteomes" id="UP000472277"/>
    </source>
</evidence>
<dbReference type="PRINTS" id="PR00503">
    <property type="entry name" value="BROMODOMAIN"/>
</dbReference>
<dbReference type="PROSITE" id="PS51194">
    <property type="entry name" value="HELICASE_CTER"/>
    <property type="match status" value="1"/>
</dbReference>
<keyword evidence="5 9" id="KW-0103">Bromodomain</keyword>
<keyword evidence="4" id="KW-0805">Transcription regulation</keyword>
<feature type="compositionally biased region" description="Low complexity" evidence="10">
    <location>
        <begin position="150"/>
        <end position="172"/>
    </location>
</feature>
<dbReference type="PANTHER" id="PTHR10799">
    <property type="entry name" value="SNF2/RAD54 HELICASE FAMILY"/>
    <property type="match status" value="1"/>
</dbReference>
<dbReference type="PROSITE" id="PS50014">
    <property type="entry name" value="BROMODOMAIN_2"/>
    <property type="match status" value="1"/>
</dbReference>
<feature type="compositionally biased region" description="Basic residues" evidence="10">
    <location>
        <begin position="1401"/>
        <end position="1410"/>
    </location>
</feature>
<dbReference type="FunFam" id="1.20.5.170:FF:000008">
    <property type="entry name" value="probable global transcription activator SNF2L2 isoform X1"/>
    <property type="match status" value="1"/>
</dbReference>
<dbReference type="InterPro" id="IPR029295">
    <property type="entry name" value="SnAC"/>
</dbReference>
<keyword evidence="7" id="KW-0804">Transcription</keyword>
<dbReference type="Gene3D" id="1.20.5.170">
    <property type="match status" value="1"/>
</dbReference>
<dbReference type="Gene3D" id="3.40.5.120">
    <property type="match status" value="1"/>
</dbReference>
<reference evidence="16" key="1">
    <citation type="submission" date="2025-08" db="UniProtKB">
        <authorList>
            <consortium name="Ensembl"/>
        </authorList>
    </citation>
    <scope>IDENTIFICATION</scope>
</reference>
<dbReference type="InterPro" id="IPR014001">
    <property type="entry name" value="Helicase_ATP-bd"/>
</dbReference>
<feature type="region of interest" description="Disordered" evidence="10">
    <location>
        <begin position="661"/>
        <end position="690"/>
    </location>
</feature>
<dbReference type="Pfam" id="PF00439">
    <property type="entry name" value="Bromodomain"/>
    <property type="match status" value="1"/>
</dbReference>
<dbReference type="InterPro" id="IPR036427">
    <property type="entry name" value="Bromodomain-like_sf"/>
</dbReference>